<sequence>MHRSVLAPLAAALLAVTALPAGAVTLSQQLGDIDFPSDPGLPNGDPDAINHRIGTATFTGANGGDPAPFNQFIGSDVTGGSNFTASWTFAAYGGPIADPVLSATIQIGLYDGDSAATGNQVAAFTVDGVDLTALLNAVLEATPAYTGTEVYYTVDLPAAALAALTDGSATFSLTLQGPGSGILGDTPNNGAGLDFAALSISTGTGNGGGPTPVPAPGTLALALLGLGLVRRRR</sequence>
<organism evidence="2 3">
    <name type="scientific">Plasticicumulans acidivorans</name>
    <dbReference type="NCBI Taxonomy" id="886464"/>
    <lineage>
        <taxon>Bacteria</taxon>
        <taxon>Pseudomonadati</taxon>
        <taxon>Pseudomonadota</taxon>
        <taxon>Gammaproteobacteria</taxon>
        <taxon>Candidatus Competibacteraceae</taxon>
        <taxon>Plasticicumulans</taxon>
    </lineage>
</organism>
<evidence type="ECO:0000313" key="2">
    <source>
        <dbReference type="EMBL" id="PWV59517.1"/>
    </source>
</evidence>
<feature type="chain" id="PRO_5016393315" evidence="1">
    <location>
        <begin position="24"/>
        <end position="233"/>
    </location>
</feature>
<accession>A0A317MRT8</accession>
<dbReference type="EMBL" id="QGTJ01000010">
    <property type="protein sequence ID" value="PWV59517.1"/>
    <property type="molecule type" value="Genomic_DNA"/>
</dbReference>
<dbReference type="Proteomes" id="UP000246569">
    <property type="component" value="Unassembled WGS sequence"/>
</dbReference>
<dbReference type="OrthoDB" id="8549717at2"/>
<proteinExistence type="predicted"/>
<gene>
    <name evidence="2" type="ORF">C7443_11062</name>
</gene>
<dbReference type="RefSeq" id="WP_110019571.1">
    <property type="nucleotide sequence ID" value="NZ_QGTJ01000010.1"/>
</dbReference>
<keyword evidence="3" id="KW-1185">Reference proteome</keyword>
<protein>
    <submittedName>
        <fullName evidence="2">MYXO-CTERM domain-containing protein</fullName>
    </submittedName>
</protein>
<feature type="signal peptide" evidence="1">
    <location>
        <begin position="1"/>
        <end position="23"/>
    </location>
</feature>
<keyword evidence="1" id="KW-0732">Signal</keyword>
<reference evidence="2 3" key="1">
    <citation type="submission" date="2018-05" db="EMBL/GenBank/DDBJ databases">
        <title>Genomic Encyclopedia of Type Strains, Phase IV (KMG-IV): sequencing the most valuable type-strain genomes for metagenomic binning, comparative biology and taxonomic classification.</title>
        <authorList>
            <person name="Goeker M."/>
        </authorList>
    </citation>
    <scope>NUCLEOTIDE SEQUENCE [LARGE SCALE GENOMIC DNA]</scope>
    <source>
        <strain evidence="2 3">DSM 23606</strain>
    </source>
</reference>
<name>A0A317MRT8_9GAMM</name>
<evidence type="ECO:0000256" key="1">
    <source>
        <dbReference type="SAM" id="SignalP"/>
    </source>
</evidence>
<evidence type="ECO:0000313" key="3">
    <source>
        <dbReference type="Proteomes" id="UP000246569"/>
    </source>
</evidence>
<comment type="caution">
    <text evidence="2">The sequence shown here is derived from an EMBL/GenBank/DDBJ whole genome shotgun (WGS) entry which is preliminary data.</text>
</comment>
<dbReference type="AlphaFoldDB" id="A0A317MRT8"/>